<sequence length="84" mass="9741">MFHFYALKKHLSDQKIKSIILRTIGIIEAQFSSLESPVMDAQFIEEIYYSERSSRNNVGRRLKTVYGEENLKNACDINSILSLK</sequence>
<evidence type="ECO:0000313" key="2">
    <source>
        <dbReference type="Proteomes" id="UP001054945"/>
    </source>
</evidence>
<evidence type="ECO:0000313" key="1">
    <source>
        <dbReference type="EMBL" id="GIY94049.1"/>
    </source>
</evidence>
<dbReference type="Proteomes" id="UP001054945">
    <property type="component" value="Unassembled WGS sequence"/>
</dbReference>
<reference evidence="1 2" key="1">
    <citation type="submission" date="2021-06" db="EMBL/GenBank/DDBJ databases">
        <title>Caerostris extrusa draft genome.</title>
        <authorList>
            <person name="Kono N."/>
            <person name="Arakawa K."/>
        </authorList>
    </citation>
    <scope>NUCLEOTIDE SEQUENCE [LARGE SCALE GENOMIC DNA]</scope>
</reference>
<proteinExistence type="predicted"/>
<dbReference type="EMBL" id="BPLR01017738">
    <property type="protein sequence ID" value="GIY94049.1"/>
    <property type="molecule type" value="Genomic_DNA"/>
</dbReference>
<dbReference type="AlphaFoldDB" id="A0AAV4XJ25"/>
<protein>
    <submittedName>
        <fullName evidence="1">Uncharacterized protein</fullName>
    </submittedName>
</protein>
<gene>
    <name evidence="1" type="ORF">CEXT_579351</name>
</gene>
<comment type="caution">
    <text evidence="1">The sequence shown here is derived from an EMBL/GenBank/DDBJ whole genome shotgun (WGS) entry which is preliminary data.</text>
</comment>
<organism evidence="1 2">
    <name type="scientific">Caerostris extrusa</name>
    <name type="common">Bark spider</name>
    <name type="synonym">Caerostris bankana</name>
    <dbReference type="NCBI Taxonomy" id="172846"/>
    <lineage>
        <taxon>Eukaryota</taxon>
        <taxon>Metazoa</taxon>
        <taxon>Ecdysozoa</taxon>
        <taxon>Arthropoda</taxon>
        <taxon>Chelicerata</taxon>
        <taxon>Arachnida</taxon>
        <taxon>Araneae</taxon>
        <taxon>Araneomorphae</taxon>
        <taxon>Entelegynae</taxon>
        <taxon>Araneoidea</taxon>
        <taxon>Araneidae</taxon>
        <taxon>Caerostris</taxon>
    </lineage>
</organism>
<accession>A0AAV4XJ25</accession>
<keyword evidence="2" id="KW-1185">Reference proteome</keyword>
<name>A0AAV4XJ25_CAEEX</name>